<sequence>MKCLSCSDWALVTSGVPQGSVLGPLLFVIYINELPNEILSKCRLYADDNKIFRRLDNSLSERELQFDLDRIVLWSDIWDVPLNEKKCKVFRFGKTEEKPSYFIRKRDGSSQKLEISEGEKYLGVLISSDQSLIRPHLDYAVSVWYPSLKQDIQLIEKVQERATKLVNCLKHLKYEDRLIKLEITSLEVNTKKKFSHNIDNEYLNRNCLFKIQYLLHFLLMLEAFVKFSMETTIIEKNKFYGYLILNCATKSISWILAINLVYIESCKALPSIPSRGHGLILLIFWTLQLLIENLVFISYKGDEWFWKLESTNDKIRFSLWCFRFIATFLCFLVGLKAPGVPKRRYGLMIESQETESFFQMFVKRLRLSFGYLRKLDSISTKFCFFLCIFILIALRVTSVMISIFSKILFNELIDLRNNNTETFEMEHDHLFNEPFHFPLLLLISLTILLFLDGKLIQNGFLNNLRIFLWLRVKQSIKKSASKKIYFNVQKLSLNYYTTNKPKEFFDLINDGSDSISNFLSCLLFDLTPIFLDIIIAIIYFTLLFNMWFSILIFLSLSIYLTITIYISERRAKLNATLNERNKKLENKTLDALGSIKCIKLNTTESLESEKYEKLLTEVQNAEKVTNRSLWFLNLLQNMVMNLSLLVGSIYCSWMITTRDGLTIGDFILYASFLLRLYSELSSLGSYYKSIKKSFLDMEIALNYVNYYTKKTKNLRDFEYQNGMLRFEGVSFENFTGDPADAINFSIGQNQKLGITGCSPLEIKKLEEMVLKMNSYFSGYIKFDNQEIRNIEEESLRRSVGLIDLNETKIFFNETMEYNLTYGKLGAISYRDLENVANFVDLHSKISSLESGVRTIISQDKHFFTPEELLKIEIARINTKNPSYIIINETSFESFKNESIKELLRKVCLTKTCLIFTNDKETLKQMDKIIILEKGKTVKFGNYCQVFSDEN</sequence>
<dbReference type="GO" id="GO:0005774">
    <property type="term" value="C:vacuolar membrane"/>
    <property type="evidence" value="ECO:0007669"/>
    <property type="project" value="TreeGrafter"/>
</dbReference>
<feature type="transmembrane region" description="Helical" evidence="14">
    <location>
        <begin position="629"/>
        <end position="655"/>
    </location>
</feature>
<dbReference type="Gene3D" id="1.20.1560.10">
    <property type="entry name" value="ABC transporter type 1, transmembrane domain"/>
    <property type="match status" value="1"/>
</dbReference>
<evidence type="ECO:0000256" key="11">
    <source>
        <dbReference type="ARBA" id="ARBA00022967"/>
    </source>
</evidence>
<dbReference type="PROSITE" id="PS50929">
    <property type="entry name" value="ABC_TM1F"/>
    <property type="match status" value="1"/>
</dbReference>
<dbReference type="GO" id="GO:0015439">
    <property type="term" value="F:ABC-type heme transporter activity"/>
    <property type="evidence" value="ECO:0007669"/>
    <property type="project" value="TreeGrafter"/>
</dbReference>
<dbReference type="GO" id="GO:0005886">
    <property type="term" value="C:plasma membrane"/>
    <property type="evidence" value="ECO:0007669"/>
    <property type="project" value="UniProtKB-SubCell"/>
</dbReference>
<feature type="domain" description="ABC transmembrane type-1" evidence="16">
    <location>
        <begin position="385"/>
        <end position="692"/>
    </location>
</feature>
<organism evidence="17 18">
    <name type="scientific">Brachionus calyciflorus</name>
    <dbReference type="NCBI Taxonomy" id="104777"/>
    <lineage>
        <taxon>Eukaryota</taxon>
        <taxon>Metazoa</taxon>
        <taxon>Spiralia</taxon>
        <taxon>Gnathifera</taxon>
        <taxon>Rotifera</taxon>
        <taxon>Eurotatoria</taxon>
        <taxon>Monogononta</taxon>
        <taxon>Pseudotrocha</taxon>
        <taxon>Ploima</taxon>
        <taxon>Brachionidae</taxon>
        <taxon>Brachionus</taxon>
    </lineage>
</organism>
<keyword evidence="6" id="KW-0813">Transport</keyword>
<comment type="caution">
    <text evidence="17">The sequence shown here is derived from an EMBL/GenBank/DDBJ whole genome shotgun (WGS) entry which is preliminary data.</text>
</comment>
<evidence type="ECO:0000259" key="16">
    <source>
        <dbReference type="PROSITE" id="PS50929"/>
    </source>
</evidence>
<dbReference type="Proteomes" id="UP000663879">
    <property type="component" value="Unassembled WGS sequence"/>
</dbReference>
<feature type="transmembrane region" description="Helical" evidence="14">
    <location>
        <begin position="435"/>
        <end position="451"/>
    </location>
</feature>
<proteinExistence type="predicted"/>
<comment type="subcellular location">
    <subcellularLocation>
        <location evidence="5">Cell membrane</location>
        <topology evidence="5">Multi-pass membrane protein</topology>
    </subcellularLocation>
    <subcellularLocation>
        <location evidence="1">Early endosome membrane</location>
    </subcellularLocation>
    <subcellularLocation>
        <location evidence="4">Endoplasmic reticulum membrane</location>
        <topology evidence="4">Multi-pass membrane protein</topology>
    </subcellularLocation>
    <subcellularLocation>
        <location evidence="3">Endosome membrane</location>
        <topology evidence="3">Multi-pass membrane protein</topology>
    </subcellularLocation>
    <subcellularLocation>
        <location evidence="2">Mitochondrion membrane</location>
        <topology evidence="2">Multi-pass membrane protein</topology>
    </subcellularLocation>
</comment>
<accession>A0A813M5Y4</accession>
<dbReference type="InterPro" id="IPR039421">
    <property type="entry name" value="Type_1_exporter"/>
</dbReference>
<dbReference type="GO" id="GO:0031901">
    <property type="term" value="C:early endosome membrane"/>
    <property type="evidence" value="ECO:0007669"/>
    <property type="project" value="UniProtKB-SubCell"/>
</dbReference>
<dbReference type="GO" id="GO:0005524">
    <property type="term" value="F:ATP binding"/>
    <property type="evidence" value="ECO:0007669"/>
    <property type="project" value="InterPro"/>
</dbReference>
<dbReference type="SUPFAM" id="SSF56672">
    <property type="entry name" value="DNA/RNA polymerases"/>
    <property type="match status" value="1"/>
</dbReference>
<dbReference type="PANTHER" id="PTHR24221:SF654">
    <property type="entry name" value="ATP-BINDING CASSETTE SUB-FAMILY B MEMBER 6"/>
    <property type="match status" value="1"/>
</dbReference>
<keyword evidence="10" id="KW-0256">Endoplasmic reticulum</keyword>
<evidence type="ECO:0000256" key="12">
    <source>
        <dbReference type="ARBA" id="ARBA00022989"/>
    </source>
</evidence>
<dbReference type="InterPro" id="IPR032410">
    <property type="entry name" value="ABCB6_N"/>
</dbReference>
<dbReference type="PROSITE" id="PS50878">
    <property type="entry name" value="RT_POL"/>
    <property type="match status" value="1"/>
</dbReference>
<keyword evidence="8 14" id="KW-0812">Transmembrane</keyword>
<evidence type="ECO:0000256" key="7">
    <source>
        <dbReference type="ARBA" id="ARBA00022475"/>
    </source>
</evidence>
<evidence type="ECO:0000313" key="17">
    <source>
        <dbReference type="EMBL" id="CAF0710409.1"/>
    </source>
</evidence>
<feature type="transmembrane region" description="Helical" evidence="14">
    <location>
        <begin position="317"/>
        <end position="335"/>
    </location>
</feature>
<dbReference type="InterPro" id="IPR043502">
    <property type="entry name" value="DNA/RNA_pol_sf"/>
</dbReference>
<dbReference type="InterPro" id="IPR027417">
    <property type="entry name" value="P-loop_NTPase"/>
</dbReference>
<dbReference type="Pfam" id="PF00078">
    <property type="entry name" value="RVT_1"/>
    <property type="match status" value="1"/>
</dbReference>
<dbReference type="InterPro" id="IPR011527">
    <property type="entry name" value="ABC1_TM_dom"/>
</dbReference>
<dbReference type="GO" id="GO:0020037">
    <property type="term" value="F:heme binding"/>
    <property type="evidence" value="ECO:0007669"/>
    <property type="project" value="TreeGrafter"/>
</dbReference>
<feature type="transmembrane region" description="Helical" evidence="14">
    <location>
        <begin position="275"/>
        <end position="297"/>
    </location>
</feature>
<dbReference type="PANTHER" id="PTHR24221">
    <property type="entry name" value="ATP-BINDING CASSETTE SUB-FAMILY B"/>
    <property type="match status" value="1"/>
</dbReference>
<evidence type="ECO:0000256" key="14">
    <source>
        <dbReference type="SAM" id="Phobius"/>
    </source>
</evidence>
<gene>
    <name evidence="17" type="ORF">OXX778_LOCUS974</name>
</gene>
<dbReference type="GO" id="GO:0005789">
    <property type="term" value="C:endoplasmic reticulum membrane"/>
    <property type="evidence" value="ECO:0007669"/>
    <property type="project" value="UniProtKB-SubCell"/>
</dbReference>
<dbReference type="SUPFAM" id="SSF90123">
    <property type="entry name" value="ABC transporter transmembrane region"/>
    <property type="match status" value="1"/>
</dbReference>
<name>A0A813M5Y4_9BILA</name>
<dbReference type="Gene3D" id="3.40.50.300">
    <property type="entry name" value="P-loop containing nucleotide triphosphate hydrolases"/>
    <property type="match status" value="1"/>
</dbReference>
<evidence type="ECO:0000256" key="9">
    <source>
        <dbReference type="ARBA" id="ARBA00022753"/>
    </source>
</evidence>
<dbReference type="EMBL" id="CAJNOC010000056">
    <property type="protein sequence ID" value="CAF0710409.1"/>
    <property type="molecule type" value="Genomic_DNA"/>
</dbReference>
<dbReference type="OrthoDB" id="6500128at2759"/>
<feature type="transmembrane region" description="Helical" evidence="14">
    <location>
        <begin position="546"/>
        <end position="566"/>
    </location>
</feature>
<dbReference type="AlphaFoldDB" id="A0A813M5Y4"/>
<dbReference type="Pfam" id="PF00664">
    <property type="entry name" value="ABC_membrane"/>
    <property type="match status" value="1"/>
</dbReference>
<evidence type="ECO:0000256" key="8">
    <source>
        <dbReference type="ARBA" id="ARBA00022692"/>
    </source>
</evidence>
<keyword evidence="11" id="KW-1278">Translocase</keyword>
<reference evidence="17" key="1">
    <citation type="submission" date="2021-02" db="EMBL/GenBank/DDBJ databases">
        <authorList>
            <person name="Nowell W R."/>
        </authorList>
    </citation>
    <scope>NUCLEOTIDE SEQUENCE</scope>
    <source>
        <strain evidence="17">Ploen Becks lab</strain>
    </source>
</reference>
<evidence type="ECO:0000256" key="10">
    <source>
        <dbReference type="ARBA" id="ARBA00022824"/>
    </source>
</evidence>
<evidence type="ECO:0000256" key="1">
    <source>
        <dbReference type="ARBA" id="ARBA00004146"/>
    </source>
</evidence>
<keyword evidence="9" id="KW-0967">Endosome</keyword>
<dbReference type="InterPro" id="IPR000477">
    <property type="entry name" value="RT_dom"/>
</dbReference>
<evidence type="ECO:0000256" key="5">
    <source>
        <dbReference type="ARBA" id="ARBA00004651"/>
    </source>
</evidence>
<feature type="transmembrane region" description="Helical" evidence="14">
    <location>
        <begin position="382"/>
        <end position="409"/>
    </location>
</feature>
<evidence type="ECO:0000313" key="18">
    <source>
        <dbReference type="Proteomes" id="UP000663879"/>
    </source>
</evidence>
<dbReference type="InterPro" id="IPR036640">
    <property type="entry name" value="ABC1_TM_sf"/>
</dbReference>
<keyword evidence="7" id="KW-1003">Cell membrane</keyword>
<evidence type="ECO:0000256" key="3">
    <source>
        <dbReference type="ARBA" id="ARBA00004337"/>
    </source>
</evidence>
<protein>
    <submittedName>
        <fullName evidence="17">Uncharacterized protein</fullName>
    </submittedName>
</protein>
<evidence type="ECO:0000256" key="4">
    <source>
        <dbReference type="ARBA" id="ARBA00004477"/>
    </source>
</evidence>
<feature type="transmembrane region" description="Helical" evidence="14">
    <location>
        <begin position="518"/>
        <end position="540"/>
    </location>
</feature>
<evidence type="ECO:0000256" key="13">
    <source>
        <dbReference type="ARBA" id="ARBA00023136"/>
    </source>
</evidence>
<evidence type="ECO:0000256" key="6">
    <source>
        <dbReference type="ARBA" id="ARBA00022448"/>
    </source>
</evidence>
<dbReference type="SUPFAM" id="SSF52540">
    <property type="entry name" value="P-loop containing nucleoside triphosphate hydrolases"/>
    <property type="match status" value="1"/>
</dbReference>
<keyword evidence="12 14" id="KW-1133">Transmembrane helix</keyword>
<keyword evidence="13 14" id="KW-0472">Membrane</keyword>
<dbReference type="Pfam" id="PF16185">
    <property type="entry name" value="MTABC_N"/>
    <property type="match status" value="1"/>
</dbReference>
<feature type="transmembrane region" description="Helical" evidence="14">
    <location>
        <begin position="240"/>
        <end position="263"/>
    </location>
</feature>
<evidence type="ECO:0000259" key="15">
    <source>
        <dbReference type="PROSITE" id="PS50878"/>
    </source>
</evidence>
<evidence type="ECO:0000256" key="2">
    <source>
        <dbReference type="ARBA" id="ARBA00004225"/>
    </source>
</evidence>
<feature type="domain" description="Reverse transcriptase" evidence="15">
    <location>
        <begin position="1"/>
        <end position="126"/>
    </location>
</feature>
<dbReference type="GO" id="GO:0031966">
    <property type="term" value="C:mitochondrial membrane"/>
    <property type="evidence" value="ECO:0007669"/>
    <property type="project" value="UniProtKB-SubCell"/>
</dbReference>
<keyword evidence="18" id="KW-1185">Reference proteome</keyword>